<keyword evidence="2" id="KW-0238">DNA-binding</keyword>
<dbReference type="RefSeq" id="WP_185049842.1">
    <property type="nucleotide sequence ID" value="NZ_BAABIX010000005.1"/>
</dbReference>
<dbReference type="Pfam" id="PF07676">
    <property type="entry name" value="PD40"/>
    <property type="match status" value="1"/>
</dbReference>
<dbReference type="EMBL" id="JACHGN010000005">
    <property type="protein sequence ID" value="MBB5132836.1"/>
    <property type="molecule type" value="Genomic_DNA"/>
</dbReference>
<sequence>MPPRAGALLLVLALVLTACTGPGTRRVSVEEMVSPTAPRQPAVTPVPAAASGASPRFVVTARTPLTRFPDGGKNAEFTPVPPAVHDAATGAFVAEIPLPEGAPSSWRLLAAARDNRTFLLSGWTGPGSPLVFFRVRLAEDGTPGEPEAVPGPAPADAARGLPHAVALSPDGTRVAYAMTVVGAVKVTVVDTATGERRDWTAPPGAPAYGLAWSPDGRRLALASGPRGLRVLDTEDPGADLLAASTRVAPAGNLLVSSVGFTPGGEALIYSDGHTVKRVAVDGRTPPATLAEVSLPRDASASLRFSLDAGGRHLLYTHGWRLFRLDLAGGTTASAPIAGGERPGEGDTPVAAW</sequence>
<dbReference type="InterPro" id="IPR011044">
    <property type="entry name" value="Quino_amine_DH_bsu"/>
</dbReference>
<evidence type="ECO:0000313" key="2">
    <source>
        <dbReference type="EMBL" id="MBB5132836.1"/>
    </source>
</evidence>
<dbReference type="SUPFAM" id="SSF50969">
    <property type="entry name" value="YVTN repeat-like/Quinoprotein amine dehydrogenase"/>
    <property type="match status" value="1"/>
</dbReference>
<keyword evidence="3" id="KW-1185">Reference proteome</keyword>
<feature type="region of interest" description="Disordered" evidence="1">
    <location>
        <begin position="333"/>
        <end position="352"/>
    </location>
</feature>
<dbReference type="InterPro" id="IPR011042">
    <property type="entry name" value="6-blade_b-propeller_TolB-like"/>
</dbReference>
<evidence type="ECO:0000313" key="3">
    <source>
        <dbReference type="Proteomes" id="UP000578449"/>
    </source>
</evidence>
<dbReference type="GO" id="GO:0003677">
    <property type="term" value="F:DNA binding"/>
    <property type="evidence" value="ECO:0007669"/>
    <property type="project" value="UniProtKB-KW"/>
</dbReference>
<name>A0A840P2W1_9ACTN</name>
<proteinExistence type="predicted"/>
<organism evidence="2 3">
    <name type="scientific">Thermocatellispora tengchongensis</name>
    <dbReference type="NCBI Taxonomy" id="1073253"/>
    <lineage>
        <taxon>Bacteria</taxon>
        <taxon>Bacillati</taxon>
        <taxon>Actinomycetota</taxon>
        <taxon>Actinomycetes</taxon>
        <taxon>Streptosporangiales</taxon>
        <taxon>Streptosporangiaceae</taxon>
        <taxon>Thermocatellispora</taxon>
    </lineage>
</organism>
<protein>
    <submittedName>
        <fullName evidence="2">DNA-binding beta-propeller fold protein YncE</fullName>
    </submittedName>
</protein>
<accession>A0A840P2W1</accession>
<dbReference type="InterPro" id="IPR011659">
    <property type="entry name" value="WD40"/>
</dbReference>
<reference evidence="2 3" key="1">
    <citation type="submission" date="2020-08" db="EMBL/GenBank/DDBJ databases">
        <title>Genomic Encyclopedia of Type Strains, Phase IV (KMG-IV): sequencing the most valuable type-strain genomes for metagenomic binning, comparative biology and taxonomic classification.</title>
        <authorList>
            <person name="Goeker M."/>
        </authorList>
    </citation>
    <scope>NUCLEOTIDE SEQUENCE [LARGE SCALE GENOMIC DNA]</scope>
    <source>
        <strain evidence="2 3">DSM 45615</strain>
    </source>
</reference>
<comment type="caution">
    <text evidence="2">The sequence shown here is derived from an EMBL/GenBank/DDBJ whole genome shotgun (WGS) entry which is preliminary data.</text>
</comment>
<gene>
    <name evidence="2" type="ORF">HNP84_002557</name>
</gene>
<dbReference type="PROSITE" id="PS51257">
    <property type="entry name" value="PROKAR_LIPOPROTEIN"/>
    <property type="match status" value="1"/>
</dbReference>
<dbReference type="Gene3D" id="2.120.10.30">
    <property type="entry name" value="TolB, C-terminal domain"/>
    <property type="match status" value="1"/>
</dbReference>
<dbReference type="AlphaFoldDB" id="A0A840P2W1"/>
<dbReference type="Proteomes" id="UP000578449">
    <property type="component" value="Unassembled WGS sequence"/>
</dbReference>
<evidence type="ECO:0000256" key="1">
    <source>
        <dbReference type="SAM" id="MobiDB-lite"/>
    </source>
</evidence>